<feature type="compositionally biased region" description="Acidic residues" evidence="20">
    <location>
        <begin position="1324"/>
        <end position="1335"/>
    </location>
</feature>
<evidence type="ECO:0000256" key="16">
    <source>
        <dbReference type="ARBA" id="ARBA00023254"/>
    </source>
</evidence>
<organism evidence="22 23">
    <name type="scientific">Melipona bicolor</name>
    <dbReference type="NCBI Taxonomy" id="60889"/>
    <lineage>
        <taxon>Eukaryota</taxon>
        <taxon>Metazoa</taxon>
        <taxon>Ecdysozoa</taxon>
        <taxon>Arthropoda</taxon>
        <taxon>Hexapoda</taxon>
        <taxon>Insecta</taxon>
        <taxon>Pterygota</taxon>
        <taxon>Neoptera</taxon>
        <taxon>Endopterygota</taxon>
        <taxon>Hymenoptera</taxon>
        <taxon>Apocrita</taxon>
        <taxon>Aculeata</taxon>
        <taxon>Apoidea</taxon>
        <taxon>Anthophila</taxon>
        <taxon>Apidae</taxon>
        <taxon>Melipona</taxon>
    </lineage>
</organism>
<gene>
    <name evidence="22" type="ORF">K0M31_007240</name>
</gene>
<feature type="region of interest" description="Disordered" evidence="20">
    <location>
        <begin position="338"/>
        <end position="357"/>
    </location>
</feature>
<evidence type="ECO:0000256" key="17">
    <source>
        <dbReference type="ARBA" id="ARBA00049360"/>
    </source>
</evidence>
<feature type="coiled-coil region" evidence="19">
    <location>
        <begin position="703"/>
        <end position="779"/>
    </location>
</feature>
<dbReference type="GO" id="GO:0006302">
    <property type="term" value="P:double-strand break repair"/>
    <property type="evidence" value="ECO:0007669"/>
    <property type="project" value="InterPro"/>
</dbReference>
<dbReference type="GO" id="GO:0046872">
    <property type="term" value="F:metal ion binding"/>
    <property type="evidence" value="ECO:0007669"/>
    <property type="project" value="UniProtKB-UniRule"/>
</dbReference>
<dbReference type="InterPro" id="IPR004584">
    <property type="entry name" value="Rad50_eukaryotes"/>
</dbReference>
<protein>
    <recommendedName>
        <fullName evidence="21">Zinc-hook domain-containing protein</fullName>
    </recommendedName>
</protein>
<dbReference type="Proteomes" id="UP001177670">
    <property type="component" value="Unassembled WGS sequence"/>
</dbReference>
<dbReference type="InterPro" id="IPR027417">
    <property type="entry name" value="P-loop_NTPase"/>
</dbReference>
<dbReference type="GO" id="GO:0016887">
    <property type="term" value="F:ATP hydrolysis activity"/>
    <property type="evidence" value="ECO:0007669"/>
    <property type="project" value="InterPro"/>
</dbReference>
<feature type="domain" description="Zinc-hook" evidence="21">
    <location>
        <begin position="641"/>
        <end position="739"/>
    </location>
</feature>
<dbReference type="GO" id="GO:0000794">
    <property type="term" value="C:condensed nuclear chromosome"/>
    <property type="evidence" value="ECO:0007669"/>
    <property type="project" value="TreeGrafter"/>
</dbReference>
<feature type="coiled-coil region" evidence="19">
    <location>
        <begin position="832"/>
        <end position="947"/>
    </location>
</feature>
<name>A0AA40GCC3_9HYME</name>
<dbReference type="PANTHER" id="PTHR18867:SF12">
    <property type="entry name" value="DNA REPAIR PROTEIN RAD50"/>
    <property type="match status" value="1"/>
</dbReference>
<comment type="subcellular location">
    <subcellularLocation>
        <location evidence="3">Chromosome</location>
    </subcellularLocation>
    <subcellularLocation>
        <location evidence="2">Nucleus</location>
    </subcellularLocation>
</comment>
<dbReference type="Gene3D" id="1.10.287.510">
    <property type="entry name" value="Helix hairpin bin"/>
    <property type="match status" value="1"/>
</dbReference>
<keyword evidence="15" id="KW-0539">Nucleus</keyword>
<evidence type="ECO:0000256" key="6">
    <source>
        <dbReference type="ARBA" id="ARBA00022723"/>
    </source>
</evidence>
<comment type="cofactor">
    <cofactor evidence="1">
        <name>Zn(2+)</name>
        <dbReference type="ChEBI" id="CHEBI:29105"/>
    </cofactor>
</comment>
<evidence type="ECO:0000256" key="14">
    <source>
        <dbReference type="ARBA" id="ARBA00023204"/>
    </source>
</evidence>
<comment type="caution">
    <text evidence="22">The sequence shown here is derived from an EMBL/GenBank/DDBJ whole genome shotgun (WGS) entry which is preliminary data.</text>
</comment>
<evidence type="ECO:0000256" key="18">
    <source>
        <dbReference type="PROSITE-ProRule" id="PRU00471"/>
    </source>
</evidence>
<dbReference type="GO" id="GO:0070192">
    <property type="term" value="P:chromosome organization involved in meiotic cell cycle"/>
    <property type="evidence" value="ECO:0007669"/>
    <property type="project" value="TreeGrafter"/>
</dbReference>
<keyword evidence="10 18" id="KW-0862">Zinc</keyword>
<dbReference type="Pfam" id="PF13476">
    <property type="entry name" value="AAA_23"/>
    <property type="match status" value="1"/>
</dbReference>
<proteinExistence type="inferred from homology"/>
<feature type="coiled-coil region" evidence="19">
    <location>
        <begin position="980"/>
        <end position="1051"/>
    </location>
</feature>
<feature type="binding site" evidence="18">
    <location>
        <position position="689"/>
    </location>
    <ligand>
        <name>Zn(2+)</name>
        <dbReference type="ChEBI" id="CHEBI:29105"/>
    </ligand>
</feature>
<evidence type="ECO:0000256" key="4">
    <source>
        <dbReference type="ARBA" id="ARBA00009439"/>
    </source>
</evidence>
<keyword evidence="6 18" id="KW-0479">Metal-binding</keyword>
<evidence type="ECO:0000256" key="20">
    <source>
        <dbReference type="SAM" id="MobiDB-lite"/>
    </source>
</evidence>
<dbReference type="PROSITE" id="PS51131">
    <property type="entry name" value="ZN_HOOK"/>
    <property type="match status" value="1"/>
</dbReference>
<evidence type="ECO:0000256" key="2">
    <source>
        <dbReference type="ARBA" id="ARBA00004123"/>
    </source>
</evidence>
<dbReference type="NCBIfam" id="TIGR00606">
    <property type="entry name" value="rad50"/>
    <property type="match status" value="1"/>
</dbReference>
<dbReference type="Gene3D" id="3.40.50.300">
    <property type="entry name" value="P-loop containing nucleotide triphosphate hydrolases"/>
    <property type="match status" value="2"/>
</dbReference>
<dbReference type="SUPFAM" id="SSF52540">
    <property type="entry name" value="P-loop containing nucleoside triphosphate hydrolases"/>
    <property type="match status" value="2"/>
</dbReference>
<keyword evidence="16" id="KW-0469">Meiosis</keyword>
<dbReference type="GO" id="GO:0051880">
    <property type="term" value="F:G-quadruplex DNA binding"/>
    <property type="evidence" value="ECO:0007669"/>
    <property type="project" value="TreeGrafter"/>
</dbReference>
<sequence>MSRIRRLSIRGIRNFGDTNDEAMIRFSRPLTLILGPNGTGKTTIIEALKFATCGEFPPGSDRGKSFIHDPVLSATSSVRGVVKAEIIDAVGNLYIISRTIESAKANITMKFKTLDSALSRVMKGTKEVVSLTNRCANVDAELTLAMGVSKPILDYVIFCHQEDLNWPFQDGKKLKEKFDEIFDSARFNKALESIMKQIKNMNQTMYVLKEQKQNCQHIVNDAIDKETKLEDNKNRLECSKSKIEELNKELEPVLQKIKKFEKLDADYKDLQNEEKRKKAEYDMFRQQLDKLEEDLQYVFEGTIEELLKEMESYDEKLIRQTDKIEELEKKLNNITGKESGISNNLSNERVSNGSLRQQMKDQEKKINLRNKLLNDALFSWGLENVDLNVSEIEIMVLTNRMAEKMGKLRNEVREKKLEREEKEKELQKAIDILRNKYSKIESEKNLKENEVIEIREEINKIKNDIVQLDTAAKKLSSIESKIQEVQKKIQQLNEEMDVNVMKEGIIAKTKIRNEMETLLNKVDEEIASLLKQSVLQAELELNKSTLLSKKKEVEKLRDKHEKEIITLLDIKKLPQTKLKTNLDMIQKQLINEMESINQEIQTEERQITTLETTISHIECEFQNKQREINLDKEKISSICHYKNFNETLLLQSKKVKNLQDKRGMYAHQSAAYKEYMKQLRETNPCCPLCHRDFDKRETVTALLKEMENEMENHPNRLRECEKELKIQQEKYDKMLQLKGVVEKVIQLEDSELEKLMNDLEKSKNKLNKSRETVMELETKKSYPEKKLVICKDIMGDIMLWDTHIDDIFKLEQTIENLQIRMTAAGIKTIRNLGEAQNQREELKISIKNIRDAIEELQFKINMQNERLNNARQEQNTLQEEQLKIQSDIQKVKELKKRQETLYMKEISFGKSINMLKTEITTAEMELNSEIEKLKEQKKDNMEKEESDRKFVIEAAGRLSELQKMQDEIDTFIYNKVPESLENSEKKIKDYEELLNELIKEKSDTETTINKLKEEVTRQEVRKRELSDNLTLRKIQDKTKNLQQQYLNIEKKLNTINYSQMLNEWKYLKDREQALLRQQNIIKGNQEELERTMQQYIQELRKDTYRQARKNYKNKCIELTVVEEAILNLKAYSKALDTAMIQYHEERMATINRIMKQMWKLVYTGKDTTSIEIRTNATEGIGSTRRTYNYKLVQTKHGHEIDMRGRCSAGQKVLASIIIRLALAETFCKDCGILALDEPTTSLDQANADSLANALATVVKLRSHQKNFQLIIISHDEKFLFKLAELNNNKGFYQLYRKQNGYTAVRHCLVDNQDHFVLDDIKQESDEEASSNEENEEHSVSQNESHKMILQKQAYNDQTDKKRRKISDDDEDSVESRASKRRYVFQ</sequence>
<dbReference type="SUPFAM" id="SSF75712">
    <property type="entry name" value="Rad50 coiled-coil Zn hook"/>
    <property type="match status" value="1"/>
</dbReference>
<feature type="coiled-coil region" evidence="19">
    <location>
        <begin position="405"/>
        <end position="620"/>
    </location>
</feature>
<evidence type="ECO:0000256" key="5">
    <source>
        <dbReference type="ARBA" id="ARBA00022454"/>
    </source>
</evidence>
<feature type="binding site" evidence="18">
    <location>
        <position position="686"/>
    </location>
    <ligand>
        <name>Zn(2+)</name>
        <dbReference type="ChEBI" id="CHEBI:29105"/>
    </ligand>
</feature>
<evidence type="ECO:0000313" key="22">
    <source>
        <dbReference type="EMBL" id="KAK1134451.1"/>
    </source>
</evidence>
<evidence type="ECO:0000256" key="3">
    <source>
        <dbReference type="ARBA" id="ARBA00004286"/>
    </source>
</evidence>
<keyword evidence="5" id="KW-0158">Chromosome</keyword>
<dbReference type="GO" id="GO:0030870">
    <property type="term" value="C:Mre11 complex"/>
    <property type="evidence" value="ECO:0007669"/>
    <property type="project" value="InterPro"/>
</dbReference>
<keyword evidence="14" id="KW-0234">DNA repair</keyword>
<evidence type="ECO:0000313" key="23">
    <source>
        <dbReference type="Proteomes" id="UP001177670"/>
    </source>
</evidence>
<keyword evidence="9" id="KW-0378">Hydrolase</keyword>
<dbReference type="InterPro" id="IPR013134">
    <property type="entry name" value="Zn_hook_RAD50"/>
</dbReference>
<dbReference type="GO" id="GO:0000722">
    <property type="term" value="P:telomere maintenance via recombination"/>
    <property type="evidence" value="ECO:0007669"/>
    <property type="project" value="TreeGrafter"/>
</dbReference>
<dbReference type="EMBL" id="JAHYIQ010000002">
    <property type="protein sequence ID" value="KAK1134451.1"/>
    <property type="molecule type" value="Genomic_DNA"/>
</dbReference>
<evidence type="ECO:0000256" key="15">
    <source>
        <dbReference type="ARBA" id="ARBA00023242"/>
    </source>
</evidence>
<reference evidence="22" key="1">
    <citation type="submission" date="2021-10" db="EMBL/GenBank/DDBJ databases">
        <title>Melipona bicolor Genome sequencing and assembly.</title>
        <authorList>
            <person name="Araujo N.S."/>
            <person name="Arias M.C."/>
        </authorList>
    </citation>
    <scope>NUCLEOTIDE SEQUENCE</scope>
    <source>
        <strain evidence="22">USP_2M_L1-L4_2017</strain>
        <tissue evidence="22">Whole body</tissue>
    </source>
</reference>
<dbReference type="Pfam" id="PF04423">
    <property type="entry name" value="Rad50_zn_hook"/>
    <property type="match status" value="1"/>
</dbReference>
<keyword evidence="8" id="KW-0227">DNA damage</keyword>
<dbReference type="InterPro" id="IPR038729">
    <property type="entry name" value="Rad50/SbcC_AAA"/>
</dbReference>
<evidence type="ECO:0000256" key="8">
    <source>
        <dbReference type="ARBA" id="ARBA00022763"/>
    </source>
</evidence>
<keyword evidence="23" id="KW-1185">Reference proteome</keyword>
<dbReference type="Pfam" id="PF13558">
    <property type="entry name" value="SbcC_Walker_B"/>
    <property type="match status" value="1"/>
</dbReference>
<evidence type="ECO:0000256" key="9">
    <source>
        <dbReference type="ARBA" id="ARBA00022801"/>
    </source>
</evidence>
<evidence type="ECO:0000256" key="11">
    <source>
        <dbReference type="ARBA" id="ARBA00022840"/>
    </source>
</evidence>
<evidence type="ECO:0000256" key="10">
    <source>
        <dbReference type="ARBA" id="ARBA00022833"/>
    </source>
</evidence>
<evidence type="ECO:0000259" key="21">
    <source>
        <dbReference type="PROSITE" id="PS51131"/>
    </source>
</evidence>
<dbReference type="GO" id="GO:0007004">
    <property type="term" value="P:telomere maintenance via telomerase"/>
    <property type="evidence" value="ECO:0007669"/>
    <property type="project" value="TreeGrafter"/>
</dbReference>
<keyword evidence="7" id="KW-0547">Nucleotide-binding</keyword>
<comment type="catalytic activity">
    <reaction evidence="17">
        <text>ATP + H2O = ADP + phosphate + H(+)</text>
        <dbReference type="Rhea" id="RHEA:13065"/>
        <dbReference type="ChEBI" id="CHEBI:15377"/>
        <dbReference type="ChEBI" id="CHEBI:15378"/>
        <dbReference type="ChEBI" id="CHEBI:30616"/>
        <dbReference type="ChEBI" id="CHEBI:43474"/>
        <dbReference type="ChEBI" id="CHEBI:456216"/>
    </reaction>
</comment>
<dbReference type="GO" id="GO:0003691">
    <property type="term" value="F:double-stranded telomeric DNA binding"/>
    <property type="evidence" value="ECO:0007669"/>
    <property type="project" value="TreeGrafter"/>
</dbReference>
<comment type="similarity">
    <text evidence="4">Belongs to the SMC family. RAD50 subfamily.</text>
</comment>
<dbReference type="GO" id="GO:0043047">
    <property type="term" value="F:single-stranded telomeric DNA binding"/>
    <property type="evidence" value="ECO:0007669"/>
    <property type="project" value="TreeGrafter"/>
</dbReference>
<evidence type="ECO:0000256" key="7">
    <source>
        <dbReference type="ARBA" id="ARBA00022741"/>
    </source>
</evidence>
<accession>A0AA40GCC3</accession>
<evidence type="ECO:0000256" key="12">
    <source>
        <dbReference type="ARBA" id="ARBA00022842"/>
    </source>
</evidence>
<keyword evidence="11" id="KW-0067">ATP-binding</keyword>
<feature type="region of interest" description="Disordered" evidence="20">
    <location>
        <begin position="1322"/>
        <end position="1385"/>
    </location>
</feature>
<dbReference type="GO" id="GO:0005524">
    <property type="term" value="F:ATP binding"/>
    <property type="evidence" value="ECO:0007669"/>
    <property type="project" value="UniProtKB-KW"/>
</dbReference>
<dbReference type="PANTHER" id="PTHR18867">
    <property type="entry name" value="RAD50"/>
    <property type="match status" value="1"/>
</dbReference>
<evidence type="ECO:0000256" key="19">
    <source>
        <dbReference type="SAM" id="Coils"/>
    </source>
</evidence>
<evidence type="ECO:0000256" key="1">
    <source>
        <dbReference type="ARBA" id="ARBA00001947"/>
    </source>
</evidence>
<evidence type="ECO:0000256" key="13">
    <source>
        <dbReference type="ARBA" id="ARBA00023054"/>
    </source>
</evidence>
<keyword evidence="12" id="KW-0460">Magnesium</keyword>
<keyword evidence="13 19" id="KW-0175">Coiled coil</keyword>